<comment type="caution">
    <text evidence="2">The sequence shown here is derived from an EMBL/GenBank/DDBJ whole genome shotgun (WGS) entry which is preliminary data.</text>
</comment>
<dbReference type="Proteomes" id="UP000177187">
    <property type="component" value="Unassembled WGS sequence"/>
</dbReference>
<dbReference type="EMBL" id="MFAF01000034">
    <property type="protein sequence ID" value="OGD78488.1"/>
    <property type="molecule type" value="Genomic_DNA"/>
</dbReference>
<keyword evidence="1" id="KW-0812">Transmembrane</keyword>
<evidence type="ECO:0008006" key="4">
    <source>
        <dbReference type="Google" id="ProtNLM"/>
    </source>
</evidence>
<organism evidence="2 3">
    <name type="scientific">Candidatus Coatesbacteria bacterium RBG_13_66_14</name>
    <dbReference type="NCBI Taxonomy" id="1817816"/>
    <lineage>
        <taxon>Bacteria</taxon>
        <taxon>Candidatus Coatesiibacteriota</taxon>
    </lineage>
</organism>
<feature type="transmembrane region" description="Helical" evidence="1">
    <location>
        <begin position="27"/>
        <end position="51"/>
    </location>
</feature>
<protein>
    <recommendedName>
        <fullName evidence="4">VanZ-like domain-containing protein</fullName>
    </recommendedName>
</protein>
<name>A0A1F5FFQ0_9BACT</name>
<evidence type="ECO:0000256" key="1">
    <source>
        <dbReference type="SAM" id="Phobius"/>
    </source>
</evidence>
<evidence type="ECO:0000313" key="2">
    <source>
        <dbReference type="EMBL" id="OGD78488.1"/>
    </source>
</evidence>
<proteinExistence type="predicted"/>
<evidence type="ECO:0000313" key="3">
    <source>
        <dbReference type="Proteomes" id="UP000177187"/>
    </source>
</evidence>
<gene>
    <name evidence="2" type="ORF">A2Y64_09420</name>
</gene>
<dbReference type="AlphaFoldDB" id="A0A1F5FFQ0"/>
<accession>A0A1F5FFQ0</accession>
<keyword evidence="1" id="KW-0472">Membrane</keyword>
<dbReference type="STRING" id="1817816.A2Y64_09420"/>
<sequence length="100" mass="11653">MPWRWARDEWWAGDKLGHFLGGLASPLLLWAVFHLWRGWCVLGSLAFWWLWEVKDVYIPYEKYGWLGGDGFSWRDALASSVGIWFGWMILELFGSCLPGA</sequence>
<reference evidence="2 3" key="1">
    <citation type="journal article" date="2016" name="Nat. Commun.">
        <title>Thousands of microbial genomes shed light on interconnected biogeochemical processes in an aquifer system.</title>
        <authorList>
            <person name="Anantharaman K."/>
            <person name="Brown C.T."/>
            <person name="Hug L.A."/>
            <person name="Sharon I."/>
            <person name="Castelle C.J."/>
            <person name="Probst A.J."/>
            <person name="Thomas B.C."/>
            <person name="Singh A."/>
            <person name="Wilkins M.J."/>
            <person name="Karaoz U."/>
            <person name="Brodie E.L."/>
            <person name="Williams K.H."/>
            <person name="Hubbard S.S."/>
            <person name="Banfield J.F."/>
        </authorList>
    </citation>
    <scope>NUCLEOTIDE SEQUENCE [LARGE SCALE GENOMIC DNA]</scope>
</reference>
<keyword evidence="1" id="KW-1133">Transmembrane helix</keyword>